<feature type="domain" description="N-acetyltransferase" evidence="2">
    <location>
        <begin position="2"/>
        <end position="159"/>
    </location>
</feature>
<sequence>MIQIRKYQPRDWDAIATIHDRARLDELSASVGVEAFLSLAETAENEELFEGEVWVAEDNDLVVGFVAIDSEMTWITWLYVLPDRYRQGIGRRLLRQAIAQCQACPIANCNSIVYVSVLSGNDAALNLYQSEGFKIVETKTGKLAGNESFSATGHILQIDRKQSLIA</sequence>
<protein>
    <submittedName>
        <fullName evidence="3">Acetyltransferase, GNAT family</fullName>
    </submittedName>
</protein>
<organism evidence="3 4">
    <name type="scientific">Hyella patelloides LEGE 07179</name>
    <dbReference type="NCBI Taxonomy" id="945734"/>
    <lineage>
        <taxon>Bacteria</taxon>
        <taxon>Bacillati</taxon>
        <taxon>Cyanobacteriota</taxon>
        <taxon>Cyanophyceae</taxon>
        <taxon>Pleurocapsales</taxon>
        <taxon>Hyellaceae</taxon>
        <taxon>Hyella</taxon>
    </lineage>
</organism>
<evidence type="ECO:0000256" key="1">
    <source>
        <dbReference type="ARBA" id="ARBA00022679"/>
    </source>
</evidence>
<dbReference type="PROSITE" id="PS51186">
    <property type="entry name" value="GNAT"/>
    <property type="match status" value="1"/>
</dbReference>
<keyword evidence="4" id="KW-1185">Reference proteome</keyword>
<dbReference type="InterPro" id="IPR016181">
    <property type="entry name" value="Acyl_CoA_acyltransferase"/>
</dbReference>
<proteinExistence type="predicted"/>
<dbReference type="GO" id="GO:0008080">
    <property type="term" value="F:N-acetyltransferase activity"/>
    <property type="evidence" value="ECO:0007669"/>
    <property type="project" value="InterPro"/>
</dbReference>
<name>A0A563VRS7_9CYAN</name>
<dbReference type="EMBL" id="CAACVJ010000146">
    <property type="protein sequence ID" value="VEP13987.1"/>
    <property type="molecule type" value="Genomic_DNA"/>
</dbReference>
<dbReference type="InterPro" id="IPR000182">
    <property type="entry name" value="GNAT_dom"/>
</dbReference>
<reference evidence="3 4" key="1">
    <citation type="submission" date="2019-01" db="EMBL/GenBank/DDBJ databases">
        <authorList>
            <person name="Brito A."/>
        </authorList>
    </citation>
    <scope>NUCLEOTIDE SEQUENCE [LARGE SCALE GENOMIC DNA]</scope>
    <source>
        <strain evidence="3">1</strain>
    </source>
</reference>
<dbReference type="PANTHER" id="PTHR13947">
    <property type="entry name" value="GNAT FAMILY N-ACETYLTRANSFERASE"/>
    <property type="match status" value="1"/>
</dbReference>
<keyword evidence="1 3" id="KW-0808">Transferase</keyword>
<dbReference type="Pfam" id="PF13508">
    <property type="entry name" value="Acetyltransf_7"/>
    <property type="match status" value="1"/>
</dbReference>
<dbReference type="PANTHER" id="PTHR13947:SF37">
    <property type="entry name" value="LD18367P"/>
    <property type="match status" value="1"/>
</dbReference>
<evidence type="ECO:0000259" key="2">
    <source>
        <dbReference type="PROSITE" id="PS51186"/>
    </source>
</evidence>
<dbReference type="Gene3D" id="3.40.630.30">
    <property type="match status" value="1"/>
</dbReference>
<dbReference type="Proteomes" id="UP000320055">
    <property type="component" value="Unassembled WGS sequence"/>
</dbReference>
<accession>A0A563VRS7</accession>
<dbReference type="CDD" id="cd04301">
    <property type="entry name" value="NAT_SF"/>
    <property type="match status" value="1"/>
</dbReference>
<dbReference type="SUPFAM" id="SSF55729">
    <property type="entry name" value="Acyl-CoA N-acyltransferases (Nat)"/>
    <property type="match status" value="1"/>
</dbReference>
<gene>
    <name evidence="3" type="ORF">H1P_230051</name>
</gene>
<evidence type="ECO:0000313" key="4">
    <source>
        <dbReference type="Proteomes" id="UP000320055"/>
    </source>
</evidence>
<dbReference type="AlphaFoldDB" id="A0A563VRS7"/>
<dbReference type="InterPro" id="IPR050769">
    <property type="entry name" value="NAT_camello-type"/>
</dbReference>
<evidence type="ECO:0000313" key="3">
    <source>
        <dbReference type="EMBL" id="VEP13987.1"/>
    </source>
</evidence>
<dbReference type="OrthoDB" id="515782at2"/>